<dbReference type="PROSITE" id="PS00690">
    <property type="entry name" value="DEAH_ATP_HELICASE"/>
    <property type="match status" value="1"/>
</dbReference>
<dbReference type="PROSITE" id="PS51192">
    <property type="entry name" value="HELICASE_ATP_BIND_1"/>
    <property type="match status" value="1"/>
</dbReference>
<dbReference type="InterPro" id="IPR000330">
    <property type="entry name" value="SNF2_N"/>
</dbReference>
<dbReference type="CDD" id="cd18793">
    <property type="entry name" value="SF2_C_SNF"/>
    <property type="match status" value="1"/>
</dbReference>
<dbReference type="GO" id="GO:0005524">
    <property type="term" value="F:ATP binding"/>
    <property type="evidence" value="ECO:0007669"/>
    <property type="project" value="InterPro"/>
</dbReference>
<dbReference type="InterPro" id="IPR049730">
    <property type="entry name" value="SNF2/RAD54-like_C"/>
</dbReference>
<dbReference type="Pfam" id="PF00176">
    <property type="entry name" value="SNF2-rel_dom"/>
    <property type="match status" value="1"/>
</dbReference>
<evidence type="ECO:0000313" key="4">
    <source>
        <dbReference type="Proteomes" id="UP000598174"/>
    </source>
</evidence>
<reference evidence="3" key="1">
    <citation type="submission" date="2021-01" db="EMBL/GenBank/DDBJ databases">
        <title>Whole genome shotgun sequence of Actinoplanes ferrugineus NBRC 15555.</title>
        <authorList>
            <person name="Komaki H."/>
            <person name="Tamura T."/>
        </authorList>
    </citation>
    <scope>NUCLEOTIDE SEQUENCE</scope>
    <source>
        <strain evidence="3">NBRC 15555</strain>
    </source>
</reference>
<evidence type="ECO:0000313" key="3">
    <source>
        <dbReference type="EMBL" id="GIE12018.1"/>
    </source>
</evidence>
<proteinExistence type="predicted"/>
<keyword evidence="3" id="KW-0347">Helicase</keyword>
<protein>
    <submittedName>
        <fullName evidence="3">DNA helicase</fullName>
    </submittedName>
</protein>
<dbReference type="SMART" id="SM00487">
    <property type="entry name" value="DEXDc"/>
    <property type="match status" value="1"/>
</dbReference>
<dbReference type="InterPro" id="IPR038718">
    <property type="entry name" value="SNF2-like_sf"/>
</dbReference>
<dbReference type="AlphaFoldDB" id="A0A919MDR5"/>
<feature type="domain" description="Helicase ATP-binding" evidence="2">
    <location>
        <begin position="31"/>
        <end position="190"/>
    </location>
</feature>
<dbReference type="GO" id="GO:0016787">
    <property type="term" value="F:hydrolase activity"/>
    <property type="evidence" value="ECO:0007669"/>
    <property type="project" value="UniProtKB-KW"/>
</dbReference>
<keyword evidence="3" id="KW-0547">Nucleotide-binding</keyword>
<dbReference type="InterPro" id="IPR002464">
    <property type="entry name" value="DNA/RNA_helicase_DEAH_CS"/>
</dbReference>
<keyword evidence="3" id="KW-0067">ATP-binding</keyword>
<evidence type="ECO:0000256" key="1">
    <source>
        <dbReference type="ARBA" id="ARBA00022801"/>
    </source>
</evidence>
<keyword evidence="1" id="KW-0378">Hydrolase</keyword>
<gene>
    <name evidence="3" type="ORF">Afe05nite_38580</name>
</gene>
<dbReference type="Gene3D" id="3.40.50.300">
    <property type="entry name" value="P-loop containing nucleotide triphosphate hydrolases"/>
    <property type="match status" value="1"/>
</dbReference>
<accession>A0A919MDR5</accession>
<sequence length="508" mass="55540">MQPAEVSPGQIDELLGPNWVGDLTDFQRRDIAHLLSLRHGANFSVPGAGKTRVSLAVFEALRRSGHIERLLIVGPKSCYDAWMYENVVCLKAPLRMAVYDRSPDPAAEAFIINYERLTSSVNELGTWLGSRKSVLILDEAHRMKLGADGIYGSACLALGPIADHRLILTGTPAPNGARDLENLFSFVWPGHGRAKVIQTVGGGDLVKASQVLRPLFARTTKTELGLPPVTVRLRVVQMPPLHREIYDALLGRFSARVANAEADFQTLGKIVVYMLMAATSPALLAVGTTRHDPLAYQVPPLAVPEDAPLFQIMRDLPAYETSPKYQEVLAIVAENAAAGRKTLVWSTFIRSLNTLMQMLQEFQPALVHGGTLDREGEIERFRSDPTCMVLLSNPATLGEGISLHKECHDAIYVDRSFAAGQFLQSIDRIHRLGLAPGVETRVTILAAEETIDDVVEHRLGEKLRFMGIILDDPAVRVLADLAGEPTVGSEIEASDLRAIMGHLHANPS</sequence>
<dbReference type="GO" id="GO:0004386">
    <property type="term" value="F:helicase activity"/>
    <property type="evidence" value="ECO:0007669"/>
    <property type="project" value="UniProtKB-KW"/>
</dbReference>
<dbReference type="InterPro" id="IPR027417">
    <property type="entry name" value="P-loop_NTPase"/>
</dbReference>
<dbReference type="Pfam" id="PF00271">
    <property type="entry name" value="Helicase_C"/>
    <property type="match status" value="1"/>
</dbReference>
<keyword evidence="4" id="KW-1185">Reference proteome</keyword>
<name>A0A919MDR5_9ACTN</name>
<dbReference type="InterPro" id="IPR014001">
    <property type="entry name" value="Helicase_ATP-bd"/>
</dbReference>
<dbReference type="PANTHER" id="PTHR10799">
    <property type="entry name" value="SNF2/RAD54 HELICASE FAMILY"/>
    <property type="match status" value="1"/>
</dbReference>
<organism evidence="3 4">
    <name type="scientific">Paractinoplanes ferrugineus</name>
    <dbReference type="NCBI Taxonomy" id="113564"/>
    <lineage>
        <taxon>Bacteria</taxon>
        <taxon>Bacillati</taxon>
        <taxon>Actinomycetota</taxon>
        <taxon>Actinomycetes</taxon>
        <taxon>Micromonosporales</taxon>
        <taxon>Micromonosporaceae</taxon>
        <taxon>Paractinoplanes</taxon>
    </lineage>
</organism>
<evidence type="ECO:0000259" key="2">
    <source>
        <dbReference type="PROSITE" id="PS51192"/>
    </source>
</evidence>
<dbReference type="InterPro" id="IPR001650">
    <property type="entry name" value="Helicase_C-like"/>
</dbReference>
<dbReference type="EMBL" id="BOMM01000035">
    <property type="protein sequence ID" value="GIE12018.1"/>
    <property type="molecule type" value="Genomic_DNA"/>
</dbReference>
<dbReference type="Gene3D" id="3.40.50.10810">
    <property type="entry name" value="Tandem AAA-ATPase domain"/>
    <property type="match status" value="1"/>
</dbReference>
<comment type="caution">
    <text evidence="3">The sequence shown here is derived from an EMBL/GenBank/DDBJ whole genome shotgun (WGS) entry which is preliminary data.</text>
</comment>
<dbReference type="SUPFAM" id="SSF52540">
    <property type="entry name" value="P-loop containing nucleoside triphosphate hydrolases"/>
    <property type="match status" value="2"/>
</dbReference>
<dbReference type="Proteomes" id="UP000598174">
    <property type="component" value="Unassembled WGS sequence"/>
</dbReference>